<keyword evidence="2" id="KW-0732">Signal</keyword>
<dbReference type="VEuPathDB" id="TriTrypDB:TM35_000741130"/>
<dbReference type="EMBL" id="NBCO01000074">
    <property type="protein sequence ID" value="ORC83366.1"/>
    <property type="molecule type" value="Genomic_DNA"/>
</dbReference>
<feature type="signal peptide" evidence="2">
    <location>
        <begin position="1"/>
        <end position="23"/>
    </location>
</feature>
<feature type="compositionally biased region" description="Low complexity" evidence="1">
    <location>
        <begin position="214"/>
        <end position="238"/>
    </location>
</feature>
<feature type="compositionally biased region" description="Pro residues" evidence="1">
    <location>
        <begin position="156"/>
        <end position="170"/>
    </location>
</feature>
<reference evidence="3 4" key="1">
    <citation type="submission" date="2017-03" db="EMBL/GenBank/DDBJ databases">
        <title>An alternative strategy for trypanosome survival in the mammalian bloodstream revealed through genome and transcriptome analysis of the ubiquitous bovine parasite Trypanosoma (Megatrypanum) theileri.</title>
        <authorList>
            <person name="Kelly S."/>
            <person name="Ivens A."/>
            <person name="Mott A."/>
            <person name="O'Neill E."/>
            <person name="Emms D."/>
            <person name="Macleod O."/>
            <person name="Voorheis P."/>
            <person name="Matthews J."/>
            <person name="Matthews K."/>
            <person name="Carrington M."/>
        </authorList>
    </citation>
    <scope>NUCLEOTIDE SEQUENCE [LARGE SCALE GENOMIC DNA]</scope>
    <source>
        <strain evidence="3">Edinburgh</strain>
    </source>
</reference>
<accession>A0A1X0NF71</accession>
<dbReference type="PROSITE" id="PS51257">
    <property type="entry name" value="PROKAR_LIPOPROTEIN"/>
    <property type="match status" value="1"/>
</dbReference>
<keyword evidence="4" id="KW-1185">Reference proteome</keyword>
<organism evidence="3 4">
    <name type="scientific">Trypanosoma theileri</name>
    <dbReference type="NCBI Taxonomy" id="67003"/>
    <lineage>
        <taxon>Eukaryota</taxon>
        <taxon>Discoba</taxon>
        <taxon>Euglenozoa</taxon>
        <taxon>Kinetoplastea</taxon>
        <taxon>Metakinetoplastina</taxon>
        <taxon>Trypanosomatida</taxon>
        <taxon>Trypanosomatidae</taxon>
        <taxon>Trypanosoma</taxon>
    </lineage>
</organism>
<sequence length="297" mass="29811">MLLLRRLLYLTAVFLSVACVCVAAEDNLQADLTDPGSPGPAPSRSGGGGNDACSSGSPDPTCNAAHSDPEASRTNCVESPEKDGCTPKETKKEVNCDNGSGDTCPNPPQEPGRTTPTPQEEVHLNGKTGSPGASAEHREAAAGEAVSGVVSSSSEPPAPTPTPPADPNPPEGSAVQSSDDGQTGIKGNNTPREGGNGDNNGITATQPSADSPNTSDTVSGDGSESTTTGNGSTTTGSETKSKPEGAVENTDTTTTTLPPEPTNNKKGDADSSSSISSSVWVRVPLLIVVTLACILVC</sequence>
<feature type="chain" id="PRO_5012100294" evidence="2">
    <location>
        <begin position="24"/>
        <end position="297"/>
    </location>
</feature>
<dbReference type="RefSeq" id="XP_028877432.1">
    <property type="nucleotide sequence ID" value="XM_029031278.1"/>
</dbReference>
<dbReference type="AlphaFoldDB" id="A0A1X0NF71"/>
<evidence type="ECO:0000256" key="2">
    <source>
        <dbReference type="SAM" id="SignalP"/>
    </source>
</evidence>
<feature type="compositionally biased region" description="Basic and acidic residues" evidence="1">
    <location>
        <begin position="79"/>
        <end position="95"/>
    </location>
</feature>
<dbReference type="Proteomes" id="UP000192257">
    <property type="component" value="Unassembled WGS sequence"/>
</dbReference>
<proteinExistence type="predicted"/>
<feature type="compositionally biased region" description="Low complexity" evidence="1">
    <location>
        <begin position="142"/>
        <end position="155"/>
    </location>
</feature>
<protein>
    <submittedName>
        <fullName evidence="3">Uncharacterized protein</fullName>
    </submittedName>
</protein>
<feature type="compositionally biased region" description="Polar residues" evidence="1">
    <location>
        <begin position="199"/>
        <end position="213"/>
    </location>
</feature>
<evidence type="ECO:0000313" key="4">
    <source>
        <dbReference type="Proteomes" id="UP000192257"/>
    </source>
</evidence>
<comment type="caution">
    <text evidence="3">The sequence shown here is derived from an EMBL/GenBank/DDBJ whole genome shotgun (WGS) entry which is preliminary data.</text>
</comment>
<evidence type="ECO:0000256" key="1">
    <source>
        <dbReference type="SAM" id="MobiDB-lite"/>
    </source>
</evidence>
<gene>
    <name evidence="3" type="ORF">TM35_000741130</name>
</gene>
<feature type="compositionally biased region" description="Polar residues" evidence="1">
    <location>
        <begin position="174"/>
        <end position="191"/>
    </location>
</feature>
<evidence type="ECO:0000313" key="3">
    <source>
        <dbReference type="EMBL" id="ORC83366.1"/>
    </source>
</evidence>
<name>A0A1X0NF71_9TRYP</name>
<dbReference type="GeneID" id="39991058"/>
<feature type="region of interest" description="Disordered" evidence="1">
    <location>
        <begin position="30"/>
        <end position="276"/>
    </location>
</feature>